<dbReference type="EMBL" id="PYLP01000007">
    <property type="protein sequence ID" value="PST40368.1"/>
    <property type="molecule type" value="Genomic_DNA"/>
</dbReference>
<dbReference type="InterPro" id="IPR005562">
    <property type="entry name" value="SpoVA"/>
</dbReference>
<sequence length="147" mass="15959">MNIKKYNEIAEKNKPQKQVLKHTFNAFIVGGIIGMIGEFFLNFYQKIFSFSEKEATPIMLITLILIAAILTGLGIYDRLGDFAGAGSFIPITGFSNAMTSSALEARSEGLVTGIGANIFKLGGAVITFGIVASFIVGGLRYVITYFW</sequence>
<dbReference type="InterPro" id="IPR014203">
    <property type="entry name" value="Spore_V_AC"/>
</dbReference>
<protein>
    <submittedName>
        <fullName evidence="2">Stage V sporulation protein AC</fullName>
    </submittedName>
</protein>
<accession>A0A2T3FYL2</accession>
<dbReference type="AlphaFoldDB" id="A0A2T3FYL2"/>
<proteinExistence type="predicted"/>
<gene>
    <name evidence="2" type="primary">spoVAC</name>
    <name evidence="2" type="ORF">C7U55_07085</name>
</gene>
<feature type="transmembrane region" description="Helical" evidence="1">
    <location>
        <begin position="124"/>
        <end position="143"/>
    </location>
</feature>
<dbReference type="PANTHER" id="PTHR38450:SF1">
    <property type="entry name" value="STAGE V SPORULATION PROTEIN AC"/>
    <property type="match status" value="1"/>
</dbReference>
<evidence type="ECO:0000313" key="3">
    <source>
        <dbReference type="Proteomes" id="UP000241201"/>
    </source>
</evidence>
<dbReference type="PANTHER" id="PTHR38450">
    <property type="entry name" value="STAGE V SPORULATION PROTEIN AC-RELATED"/>
    <property type="match status" value="1"/>
</dbReference>
<comment type="caution">
    <text evidence="2">The sequence shown here is derived from an EMBL/GenBank/DDBJ whole genome shotgun (WGS) entry which is preliminary data.</text>
</comment>
<dbReference type="Proteomes" id="UP000241201">
    <property type="component" value="Unassembled WGS sequence"/>
</dbReference>
<evidence type="ECO:0000256" key="1">
    <source>
        <dbReference type="SAM" id="Phobius"/>
    </source>
</evidence>
<organism evidence="2 3">
    <name type="scientific">Faecalibacillus faecis</name>
    <dbReference type="NCBI Taxonomy" id="1982628"/>
    <lineage>
        <taxon>Bacteria</taxon>
        <taxon>Bacillati</taxon>
        <taxon>Bacillota</taxon>
        <taxon>Erysipelotrichia</taxon>
        <taxon>Erysipelotrichales</taxon>
        <taxon>Coprobacillaceae</taxon>
        <taxon>Faecalibacillus</taxon>
    </lineage>
</organism>
<dbReference type="RefSeq" id="WP_106987971.1">
    <property type="nucleotide sequence ID" value="NZ_PYLP01000007.1"/>
</dbReference>
<keyword evidence="1" id="KW-0812">Transmembrane</keyword>
<name>A0A2T3FYL2_9FIRM</name>
<dbReference type="NCBIfam" id="TIGR02838">
    <property type="entry name" value="spore_V_AC"/>
    <property type="match status" value="1"/>
</dbReference>
<keyword evidence="3" id="KW-1185">Reference proteome</keyword>
<dbReference type="Pfam" id="PF03862">
    <property type="entry name" value="SpoVAC_SpoVAEB"/>
    <property type="match status" value="1"/>
</dbReference>
<keyword evidence="1" id="KW-1133">Transmembrane helix</keyword>
<reference evidence="3" key="1">
    <citation type="submission" date="2018-03" db="EMBL/GenBank/DDBJ databases">
        <title>Lachnoclostridium SNUG30370 gen.nov., sp.nov., isolated from human faeces.</title>
        <authorList>
            <person name="Seo B."/>
            <person name="Jeon K."/>
            <person name="Ko G."/>
        </authorList>
    </citation>
    <scope>NUCLEOTIDE SEQUENCE [LARGE SCALE GENOMIC DNA]</scope>
    <source>
        <strain evidence="3">SNUG30370</strain>
    </source>
</reference>
<feature type="transmembrane region" description="Helical" evidence="1">
    <location>
        <begin position="24"/>
        <end position="44"/>
    </location>
</feature>
<evidence type="ECO:0000313" key="2">
    <source>
        <dbReference type="EMBL" id="PST40368.1"/>
    </source>
</evidence>
<dbReference type="GeneID" id="77470849"/>
<keyword evidence="1" id="KW-0472">Membrane</keyword>
<feature type="transmembrane region" description="Helical" evidence="1">
    <location>
        <begin position="56"/>
        <end position="76"/>
    </location>
</feature>